<dbReference type="EMBL" id="CAJOBI010150266">
    <property type="protein sequence ID" value="CAF4808029.1"/>
    <property type="molecule type" value="Genomic_DNA"/>
</dbReference>
<dbReference type="AlphaFoldDB" id="A0A8S3B8Q4"/>
<proteinExistence type="predicted"/>
<name>A0A8S3B8Q4_9BILA</name>
<comment type="caution">
    <text evidence="1">The sequence shown here is derived from an EMBL/GenBank/DDBJ whole genome shotgun (WGS) entry which is preliminary data.</text>
</comment>
<evidence type="ECO:0000313" key="2">
    <source>
        <dbReference type="Proteomes" id="UP000676336"/>
    </source>
</evidence>
<feature type="non-terminal residue" evidence="1">
    <location>
        <position position="35"/>
    </location>
</feature>
<gene>
    <name evidence="1" type="ORF">SMN809_LOCUS47472</name>
</gene>
<protein>
    <submittedName>
        <fullName evidence="1">Uncharacterized protein</fullName>
    </submittedName>
</protein>
<sequence length="35" mass="4051">MLAFPRYVRLHSLCMSLRLALRALSSDGIRRSTCR</sequence>
<evidence type="ECO:0000313" key="1">
    <source>
        <dbReference type="EMBL" id="CAF4808029.1"/>
    </source>
</evidence>
<reference evidence="1" key="1">
    <citation type="submission" date="2021-02" db="EMBL/GenBank/DDBJ databases">
        <authorList>
            <person name="Nowell W R."/>
        </authorList>
    </citation>
    <scope>NUCLEOTIDE SEQUENCE</scope>
</reference>
<organism evidence="1 2">
    <name type="scientific">Rotaria magnacalcarata</name>
    <dbReference type="NCBI Taxonomy" id="392030"/>
    <lineage>
        <taxon>Eukaryota</taxon>
        <taxon>Metazoa</taxon>
        <taxon>Spiralia</taxon>
        <taxon>Gnathifera</taxon>
        <taxon>Rotifera</taxon>
        <taxon>Eurotatoria</taxon>
        <taxon>Bdelloidea</taxon>
        <taxon>Philodinida</taxon>
        <taxon>Philodinidae</taxon>
        <taxon>Rotaria</taxon>
    </lineage>
</organism>
<accession>A0A8S3B8Q4</accession>
<dbReference type="Proteomes" id="UP000676336">
    <property type="component" value="Unassembled WGS sequence"/>
</dbReference>